<dbReference type="AlphaFoldDB" id="A0A0K1RDI6"/>
<dbReference type="Gene3D" id="1.20.1720.10">
    <property type="entry name" value="Multidrug resistance protein D"/>
    <property type="match status" value="1"/>
</dbReference>
<dbReference type="PANTHER" id="PTHR23502:SF132">
    <property type="entry name" value="POLYAMINE TRANSPORTER 2-RELATED"/>
    <property type="match status" value="1"/>
</dbReference>
<accession>A0A0K1RDI6</accession>
<name>A0A0K1RDI6_9CORY</name>
<evidence type="ECO:0000256" key="3">
    <source>
        <dbReference type="ARBA" id="ARBA00022448"/>
    </source>
</evidence>
<keyword evidence="3" id="KW-0813">Transport</keyword>
<keyword evidence="6 8" id="KW-1133">Transmembrane helix</keyword>
<evidence type="ECO:0000256" key="4">
    <source>
        <dbReference type="ARBA" id="ARBA00022475"/>
    </source>
</evidence>
<dbReference type="InterPro" id="IPR011701">
    <property type="entry name" value="MFS"/>
</dbReference>
<sequence>MSVDHVLYGTCVHQLSAGLMLTLAIFSSAGPLSIDMYLPGLPQLQQELGTTPGAVQLTISAFMIGMAVGNLLFGAISDGTGRKRPLIIASVIFFLTSVACALAPTIATLIAARFLQGLAGGCVIVVSRAVVPDIVHGVAAARAFSALQALSGFMPAFAPAIGGLLIPSVGWRGVFWVLAGVNLLQLVVALRMPETLPAEKRSPGALSGLASRIWRCLQHPVFVGYMLAGSLGFGALFAYISGSPLVLQVQLGQSPTAYAFTFGAIALLFPISNALNMRVVRSVAPRKVLVWALLIDACVTTILIILSLTRPSLVPVVACLAILAMMSGFISANAAALAVEEIRAIGAGAGSGAMGFAQFLIAGVVPALVGLGSNHALTMSVVSLVCAGAAFAGMQVLTRAK</sequence>
<dbReference type="SUPFAM" id="SSF103473">
    <property type="entry name" value="MFS general substrate transporter"/>
    <property type="match status" value="1"/>
</dbReference>
<dbReference type="Proteomes" id="UP000060016">
    <property type="component" value="Chromosome"/>
</dbReference>
<feature type="transmembrane region" description="Helical" evidence="8">
    <location>
        <begin position="173"/>
        <end position="192"/>
    </location>
</feature>
<evidence type="ECO:0000256" key="7">
    <source>
        <dbReference type="ARBA" id="ARBA00023136"/>
    </source>
</evidence>
<feature type="transmembrane region" description="Helical" evidence="8">
    <location>
        <begin position="288"/>
        <end position="308"/>
    </location>
</feature>
<feature type="transmembrane region" description="Helical" evidence="8">
    <location>
        <begin position="222"/>
        <end position="242"/>
    </location>
</feature>
<evidence type="ECO:0000256" key="1">
    <source>
        <dbReference type="ARBA" id="ARBA00004651"/>
    </source>
</evidence>
<evidence type="ECO:0000313" key="11">
    <source>
        <dbReference type="Proteomes" id="UP000060016"/>
    </source>
</evidence>
<evidence type="ECO:0000256" key="8">
    <source>
        <dbReference type="SAM" id="Phobius"/>
    </source>
</evidence>
<dbReference type="KEGG" id="crie:AK829_10330"/>
<dbReference type="InterPro" id="IPR020846">
    <property type="entry name" value="MFS_dom"/>
</dbReference>
<dbReference type="GO" id="GO:1990961">
    <property type="term" value="P:xenobiotic detoxification by transmembrane export across the plasma membrane"/>
    <property type="evidence" value="ECO:0007669"/>
    <property type="project" value="InterPro"/>
</dbReference>
<feature type="domain" description="Major facilitator superfamily (MFS) profile" evidence="9">
    <location>
        <begin position="19"/>
        <end position="401"/>
    </location>
</feature>
<dbReference type="InterPro" id="IPR004812">
    <property type="entry name" value="Efflux_drug-R_Bcr/CmlA"/>
</dbReference>
<keyword evidence="4" id="KW-1003">Cell membrane</keyword>
<comment type="subcellular location">
    <subcellularLocation>
        <location evidence="1">Cell membrane</location>
        <topology evidence="1">Multi-pass membrane protein</topology>
    </subcellularLocation>
</comment>
<feature type="transmembrane region" description="Helical" evidence="8">
    <location>
        <begin position="143"/>
        <end position="167"/>
    </location>
</feature>
<feature type="transmembrane region" description="Helical" evidence="8">
    <location>
        <begin position="257"/>
        <end position="276"/>
    </location>
</feature>
<evidence type="ECO:0000313" key="10">
    <source>
        <dbReference type="EMBL" id="AKV59458.1"/>
    </source>
</evidence>
<reference evidence="10 11" key="1">
    <citation type="submission" date="2015-08" db="EMBL/GenBank/DDBJ databases">
        <authorList>
            <person name="Babu N.S."/>
            <person name="Beckwith C.J."/>
            <person name="Beseler K.G."/>
            <person name="Brison A."/>
            <person name="Carone J.V."/>
            <person name="Caskin T.P."/>
            <person name="Diamond M."/>
            <person name="Durham M.E."/>
            <person name="Foxe J.M."/>
            <person name="Go M."/>
            <person name="Henderson B.A."/>
            <person name="Jones I.B."/>
            <person name="McGettigan J.A."/>
            <person name="Micheletti S.J."/>
            <person name="Nasrallah M.E."/>
            <person name="Ortiz D."/>
            <person name="Piller C.R."/>
            <person name="Privatt S.R."/>
            <person name="Schneider S.L."/>
            <person name="Sharp S."/>
            <person name="Smith T.C."/>
            <person name="Stanton J.D."/>
            <person name="Ullery H.E."/>
            <person name="Wilson R.J."/>
            <person name="Serrano M.G."/>
            <person name="Buck G."/>
            <person name="Lee V."/>
            <person name="Wang Y."/>
            <person name="Carvalho R."/>
            <person name="Voegtly L."/>
            <person name="Shi R."/>
            <person name="Duckworth R."/>
            <person name="Johnson A."/>
            <person name="Loviza R."/>
            <person name="Walstead R."/>
            <person name="Shah Z."/>
            <person name="Kiflezghi M."/>
            <person name="Wade K."/>
            <person name="Ball S.L."/>
            <person name="Bradley K.W."/>
            <person name="Asai D.J."/>
            <person name="Bowman C.A."/>
            <person name="Russell D.A."/>
            <person name="Pope W.H."/>
            <person name="Jacobs-Sera D."/>
            <person name="Hendrix R.W."/>
            <person name="Hatfull G.F."/>
        </authorList>
    </citation>
    <scope>NUCLEOTIDE SEQUENCE [LARGE SCALE GENOMIC DNA]</scope>
    <source>
        <strain evidence="10 11">PUDD_83A45</strain>
    </source>
</reference>
<dbReference type="CDD" id="cd17320">
    <property type="entry name" value="MFS_MdfA_MDR_like"/>
    <property type="match status" value="1"/>
</dbReference>
<dbReference type="NCBIfam" id="TIGR00710">
    <property type="entry name" value="efflux_Bcr_CflA"/>
    <property type="match status" value="1"/>
</dbReference>
<feature type="transmembrane region" description="Helical" evidence="8">
    <location>
        <begin position="12"/>
        <end position="34"/>
    </location>
</feature>
<proteinExistence type="inferred from homology"/>
<organism evidence="10 11">
    <name type="scientific">Corynebacterium riegelii</name>
    <dbReference type="NCBI Taxonomy" id="156976"/>
    <lineage>
        <taxon>Bacteria</taxon>
        <taxon>Bacillati</taxon>
        <taxon>Actinomycetota</taxon>
        <taxon>Actinomycetes</taxon>
        <taxon>Mycobacteriales</taxon>
        <taxon>Corynebacteriaceae</taxon>
        <taxon>Corynebacterium</taxon>
    </lineage>
</organism>
<feature type="transmembrane region" description="Helical" evidence="8">
    <location>
        <begin position="351"/>
        <end position="371"/>
    </location>
</feature>
<dbReference type="Pfam" id="PF07690">
    <property type="entry name" value="MFS_1"/>
    <property type="match status" value="1"/>
</dbReference>
<dbReference type="PATRIC" id="fig|156976.3.peg.2081"/>
<keyword evidence="11" id="KW-1185">Reference proteome</keyword>
<evidence type="ECO:0000259" key="9">
    <source>
        <dbReference type="PROSITE" id="PS50850"/>
    </source>
</evidence>
<dbReference type="EMBL" id="CP012342">
    <property type="protein sequence ID" value="AKV59458.1"/>
    <property type="molecule type" value="Genomic_DNA"/>
</dbReference>
<evidence type="ECO:0000256" key="5">
    <source>
        <dbReference type="ARBA" id="ARBA00022692"/>
    </source>
</evidence>
<gene>
    <name evidence="10" type="ORF">AK829_10330</name>
</gene>
<feature type="transmembrane region" description="Helical" evidence="8">
    <location>
        <begin position="314"/>
        <end position="339"/>
    </location>
</feature>
<keyword evidence="5 8" id="KW-0812">Transmembrane</keyword>
<feature type="transmembrane region" description="Helical" evidence="8">
    <location>
        <begin position="110"/>
        <end position="131"/>
    </location>
</feature>
<protein>
    <submittedName>
        <fullName evidence="10">MFS transporter permease</fullName>
    </submittedName>
</protein>
<dbReference type="GO" id="GO:0005886">
    <property type="term" value="C:plasma membrane"/>
    <property type="evidence" value="ECO:0007669"/>
    <property type="project" value="UniProtKB-SubCell"/>
</dbReference>
<dbReference type="PANTHER" id="PTHR23502">
    <property type="entry name" value="MAJOR FACILITATOR SUPERFAMILY"/>
    <property type="match status" value="1"/>
</dbReference>
<feature type="transmembrane region" description="Helical" evidence="8">
    <location>
        <begin position="377"/>
        <end position="397"/>
    </location>
</feature>
<keyword evidence="7 8" id="KW-0472">Membrane</keyword>
<evidence type="ECO:0000256" key="2">
    <source>
        <dbReference type="ARBA" id="ARBA00006236"/>
    </source>
</evidence>
<comment type="similarity">
    <text evidence="2">Belongs to the major facilitator superfamily. Bcr/CmlA family.</text>
</comment>
<feature type="transmembrane region" description="Helical" evidence="8">
    <location>
        <begin position="85"/>
        <end position="104"/>
    </location>
</feature>
<evidence type="ECO:0000256" key="6">
    <source>
        <dbReference type="ARBA" id="ARBA00022989"/>
    </source>
</evidence>
<dbReference type="PROSITE" id="PS50850">
    <property type="entry name" value="MFS"/>
    <property type="match status" value="1"/>
</dbReference>
<dbReference type="InterPro" id="IPR036259">
    <property type="entry name" value="MFS_trans_sf"/>
</dbReference>
<dbReference type="STRING" id="156976.AK829_10330"/>
<dbReference type="GO" id="GO:0042910">
    <property type="term" value="F:xenobiotic transmembrane transporter activity"/>
    <property type="evidence" value="ECO:0007669"/>
    <property type="project" value="InterPro"/>
</dbReference>
<feature type="transmembrane region" description="Helical" evidence="8">
    <location>
        <begin position="54"/>
        <end position="73"/>
    </location>
</feature>